<dbReference type="EMBL" id="WIVE01000033">
    <property type="protein sequence ID" value="MQX37090.1"/>
    <property type="molecule type" value="Genomic_DNA"/>
</dbReference>
<dbReference type="SMART" id="SM00769">
    <property type="entry name" value="WHy"/>
    <property type="match status" value="1"/>
</dbReference>
<dbReference type="InterPro" id="IPR004864">
    <property type="entry name" value="LEA_2"/>
</dbReference>
<comment type="caution">
    <text evidence="2">The sequence shown here is derived from an EMBL/GenBank/DDBJ whole genome shotgun (WGS) entry which is preliminary data.</text>
</comment>
<accession>A0A7X2D5D6</accession>
<organism evidence="2 3">
    <name type="scientific">Roseospira navarrensis</name>
    <dbReference type="NCBI Taxonomy" id="140058"/>
    <lineage>
        <taxon>Bacteria</taxon>
        <taxon>Pseudomonadati</taxon>
        <taxon>Pseudomonadota</taxon>
        <taxon>Alphaproteobacteria</taxon>
        <taxon>Rhodospirillales</taxon>
        <taxon>Rhodospirillaceae</taxon>
        <taxon>Roseospira</taxon>
    </lineage>
</organism>
<dbReference type="SUPFAM" id="SSF117070">
    <property type="entry name" value="LEA14-like"/>
    <property type="match status" value="1"/>
</dbReference>
<reference evidence="2 3" key="1">
    <citation type="submission" date="2019-10" db="EMBL/GenBank/DDBJ databases">
        <title>Draft whole-genome sequence of the purple nonsulfur photosynthetic bacterium Roseospira navarrensis DSM 15114.</title>
        <authorList>
            <person name="Kyndt J.A."/>
            <person name="Meyer T.E."/>
        </authorList>
    </citation>
    <scope>NUCLEOTIDE SEQUENCE [LARGE SCALE GENOMIC DNA]</scope>
    <source>
        <strain evidence="2 3">DSM 15114</strain>
    </source>
</reference>
<evidence type="ECO:0000313" key="2">
    <source>
        <dbReference type="EMBL" id="MQX37090.1"/>
    </source>
</evidence>
<dbReference type="GO" id="GO:0009269">
    <property type="term" value="P:response to desiccation"/>
    <property type="evidence" value="ECO:0007669"/>
    <property type="project" value="InterPro"/>
</dbReference>
<dbReference type="OrthoDB" id="6196336at2"/>
<dbReference type="Proteomes" id="UP000434582">
    <property type="component" value="Unassembled WGS sequence"/>
</dbReference>
<gene>
    <name evidence="2" type="ORF">GHC57_11230</name>
</gene>
<proteinExistence type="predicted"/>
<dbReference type="AlphaFoldDB" id="A0A7X2D5D6"/>
<dbReference type="Gene3D" id="2.60.40.1820">
    <property type="match status" value="1"/>
</dbReference>
<dbReference type="Pfam" id="PF03168">
    <property type="entry name" value="LEA_2"/>
    <property type="match status" value="1"/>
</dbReference>
<evidence type="ECO:0000259" key="1">
    <source>
        <dbReference type="SMART" id="SM00769"/>
    </source>
</evidence>
<name>A0A7X2D5D6_9PROT</name>
<keyword evidence="3" id="KW-1185">Reference proteome</keyword>
<evidence type="ECO:0000313" key="3">
    <source>
        <dbReference type="Proteomes" id="UP000434582"/>
    </source>
</evidence>
<sequence>MAPVLDRPYPTCPETQPSCVRPPRVWRTLDMMPGLNGLRTPPRRPGGPPVTPRRTVLAALAAAPVLLAGCAGPRALSPPDVALADVRFLRAGLFQQEVDLLLSVGNPNPEPMPLTGLRVALTVNGQPLARGYADRTATLPRLSTVTIPVRARIDSVDLVRQILTLGNRSGVDYVLSGEAFGPSTGRGGLPFRSTGSLDVLSGETGPALTPL</sequence>
<dbReference type="InterPro" id="IPR013990">
    <property type="entry name" value="WHy-dom"/>
</dbReference>
<feature type="domain" description="Water stress and hypersensitive response" evidence="1">
    <location>
        <begin position="81"/>
        <end position="198"/>
    </location>
</feature>
<protein>
    <recommendedName>
        <fullName evidence="1">Water stress and hypersensitive response domain-containing protein</fullName>
    </recommendedName>
</protein>